<sequence length="230" mass="27006">MFFLKSLKNKIPIQIQWIVMIILFMFSMIGIITDEYGFNIVIAVLPRLLIGLAVIYLFSEKKLLGGYIVLLVALFGRYIYNFVSFVLSFRLNTLNFLQDITLLDVIGTVFSIYLLLMILSYVLNEEKQNINIHMDLLVILLSLYLYFRYGYEYAFVALFLMLVFIALNSKVGLYLMMLSYVIHIPFFLIDLVFDRIGFNLLSYWVYGWFGFILMIWISIYLVKALNQEIA</sequence>
<reference evidence="1" key="1">
    <citation type="submission" date="2021-01" db="EMBL/GenBank/DDBJ databases">
        <title>Draft genome sequence of Acholeplasmataceae bacterium strain Mahy22.</title>
        <authorList>
            <person name="Watanabe M."/>
            <person name="Kojima H."/>
            <person name="Fukui M."/>
        </authorList>
    </citation>
    <scope>NUCLEOTIDE SEQUENCE</scope>
    <source>
        <strain evidence="1">Mahy22</strain>
    </source>
</reference>
<gene>
    <name evidence="1" type="ORF">MPAN_012860</name>
</gene>
<dbReference type="AlphaFoldDB" id="A0A7U9TGW7"/>
<protein>
    <submittedName>
        <fullName evidence="1">Uncharacterized protein</fullName>
    </submittedName>
</protein>
<dbReference type="RefSeq" id="WP_176238794.1">
    <property type="nucleotide sequence ID" value="NZ_AP024412.1"/>
</dbReference>
<dbReference type="KEGG" id="manr:MPAN_012860"/>
<dbReference type="Proteomes" id="UP000620133">
    <property type="component" value="Chromosome"/>
</dbReference>
<accession>A0A7U9TGW7</accession>
<evidence type="ECO:0000313" key="2">
    <source>
        <dbReference type="Proteomes" id="UP000620133"/>
    </source>
</evidence>
<dbReference type="EMBL" id="AP024412">
    <property type="protein sequence ID" value="BCR36393.1"/>
    <property type="molecule type" value="Genomic_DNA"/>
</dbReference>
<organism evidence="1 2">
    <name type="scientific">Mariniplasma anaerobium</name>
    <dbReference type="NCBI Taxonomy" id="2735436"/>
    <lineage>
        <taxon>Bacteria</taxon>
        <taxon>Bacillati</taxon>
        <taxon>Mycoplasmatota</taxon>
        <taxon>Mollicutes</taxon>
        <taxon>Acholeplasmatales</taxon>
        <taxon>Acholeplasmataceae</taxon>
        <taxon>Mariniplasma</taxon>
    </lineage>
</organism>
<evidence type="ECO:0000313" key="1">
    <source>
        <dbReference type="EMBL" id="BCR36393.1"/>
    </source>
</evidence>
<proteinExistence type="predicted"/>
<keyword evidence="2" id="KW-1185">Reference proteome</keyword>
<name>A0A7U9TGW7_9MOLU</name>